<name>A0A376DRR5_CHRCU</name>
<evidence type="ECO:0000313" key="1">
    <source>
        <dbReference type="EMBL" id="STC94387.1"/>
    </source>
</evidence>
<dbReference type="SUPFAM" id="SSF52540">
    <property type="entry name" value="P-loop containing nucleoside triphosphate hydrolases"/>
    <property type="match status" value="1"/>
</dbReference>
<organism evidence="1 2">
    <name type="scientific">Chryseobacterium carnipullorum</name>
    <dbReference type="NCBI Taxonomy" id="1124835"/>
    <lineage>
        <taxon>Bacteria</taxon>
        <taxon>Pseudomonadati</taxon>
        <taxon>Bacteroidota</taxon>
        <taxon>Flavobacteriia</taxon>
        <taxon>Flavobacteriales</taxon>
        <taxon>Weeksellaceae</taxon>
        <taxon>Chryseobacterium group</taxon>
        <taxon>Chryseobacterium</taxon>
    </lineage>
</organism>
<dbReference type="InterPro" id="IPR027417">
    <property type="entry name" value="P-loop_NTPase"/>
</dbReference>
<evidence type="ECO:0008006" key="3">
    <source>
        <dbReference type="Google" id="ProtNLM"/>
    </source>
</evidence>
<reference evidence="1 2" key="1">
    <citation type="submission" date="2018-06" db="EMBL/GenBank/DDBJ databases">
        <authorList>
            <consortium name="Pathogen Informatics"/>
            <person name="Doyle S."/>
        </authorList>
    </citation>
    <scope>NUCLEOTIDE SEQUENCE [LARGE SCALE GENOMIC DNA]</scope>
    <source>
        <strain evidence="1 2">NCTC13533</strain>
    </source>
</reference>
<sequence>MENKNQTTNHKILKYRHLNTWQTIYILFYYTRNAMKNIFKNTGYRLFTKQQPGSVKIAFSYIPNPDGSVRWFWNSNSKRPLFLKFYNIATLKAKLFSWLVEFLFVLRLQKLTFKKETVYYIADGKPIFDIENDWAIFTGTVGPNNKCLLYSNGCFYKIADTVNAKKLIKKECTAISYAAKSSLYTIPSALLHNESILQLSDISENGNRKNEFGEIHAKALLGIKERYQGSCRISEWKYFQSLKEHFSAIRDERIPPNMIRKLNTILTYINENESIDLSFSHGDFTSWNCYIKDYTLAIYDWELASFERPKGFDFFHFIIQNGILIQKKSWKNIFKEIKEKNAIAFQYDDKELEKYLKFYLLTNLLSYLKIYSEQEKWHVQIHWLLQTWTEALNIFLTENNTERELLIMDIFDQLYHTPYATLKFHNEAPENLKLNSDIDMIISSRNAKKMIAFLSANSLVQNITTVKKSFMYSVRIITKHHEILNLDLISQLKWKYLQMMDTNEVLANKFKNSFGVYKVSEKDAARFIHLFYHLNASEIPDSYKNFVSEHVDSKKTNDKKTIIKVLKTKDYNKGFRFIKNVCQYLKDSFSEKGFIMTFSGVDGAGKSTVISEVSELIEKRYRRPVKVLRHRPSLLPILSVWTKGKEKAHQDAVNSLPRQGNNKSSVSSLFRFGYYYTDYILGQFIIYLKYVLRGKIVLYDRYYFDFIADAKRSNILLPKVVTETGYHLLMKPKFNFFLYAAPEKILSRKKELSYRSICDLTAEYSQLFSKLEKKDQNVKYLSIENNDLDTTLDTIMNTIITTK</sequence>
<gene>
    <name evidence="1" type="ORF">NCTC13533_01555</name>
</gene>
<dbReference type="AlphaFoldDB" id="A0A376DRR5"/>
<evidence type="ECO:0000313" key="2">
    <source>
        <dbReference type="Proteomes" id="UP000255224"/>
    </source>
</evidence>
<dbReference type="Gene3D" id="3.40.50.300">
    <property type="entry name" value="P-loop containing nucleotide triphosphate hydrolases"/>
    <property type="match status" value="1"/>
</dbReference>
<dbReference type="Proteomes" id="UP000255224">
    <property type="component" value="Unassembled WGS sequence"/>
</dbReference>
<proteinExistence type="predicted"/>
<accession>A0A376DRR5</accession>
<dbReference type="EMBL" id="UFVQ01000003">
    <property type="protein sequence ID" value="STC94387.1"/>
    <property type="molecule type" value="Genomic_DNA"/>
</dbReference>
<protein>
    <recommendedName>
        <fullName evidence="3">Thymidylate kinase</fullName>
    </recommendedName>
</protein>